<dbReference type="InterPro" id="IPR001878">
    <property type="entry name" value="Znf_CCHC"/>
</dbReference>
<evidence type="ECO:0000313" key="3">
    <source>
        <dbReference type="EMBL" id="GEU78407.1"/>
    </source>
</evidence>
<dbReference type="GO" id="GO:0003676">
    <property type="term" value="F:nucleic acid binding"/>
    <property type="evidence" value="ECO:0007669"/>
    <property type="project" value="InterPro"/>
</dbReference>
<dbReference type="PROSITE" id="PS50158">
    <property type="entry name" value="ZF_CCHC"/>
    <property type="match status" value="1"/>
</dbReference>
<dbReference type="GO" id="GO:0008270">
    <property type="term" value="F:zinc ion binding"/>
    <property type="evidence" value="ECO:0007669"/>
    <property type="project" value="UniProtKB-KW"/>
</dbReference>
<keyword evidence="1" id="KW-0863">Zinc-finger</keyword>
<keyword evidence="1" id="KW-0479">Metal-binding</keyword>
<name>A0A6L2MYU3_TANCI</name>
<evidence type="ECO:0000256" key="1">
    <source>
        <dbReference type="PROSITE-ProRule" id="PRU00047"/>
    </source>
</evidence>
<protein>
    <recommendedName>
        <fullName evidence="2">CCHC-type domain-containing protein</fullName>
    </recommendedName>
</protein>
<dbReference type="AlphaFoldDB" id="A0A6L2MYU3"/>
<sequence>MFPADNEMVEKTYQAKKVKKLMGSGYKKIYVCINNCLLYWKDDKDLIACQTYGISRCKVDNKTHKVYENIPVKAWRTIDEKFPKIAKDPRNLWLGISADGVDVNTGNRHHSVWPVLTVIYNLPSWMCMKRKFIMLTNVVESLVRTLLHVLRKTKDRVNARLDLVELGVKPELFAMQEEVKQHYLQQNGRASVEAIDLHISKEVATIRQAFYYGVLQEIWVLNYRFSQIPLFKCDWVNHRAGGVKRDTLGYTLVELNILGHKETVIPPTSIEEKAQRRAKLKAKSTLLMALPNEHQLKFNSYKDGKSLMQAIKNTFGGRLLKNTGRKLDMANKERIGFDKSKVECFNCHKRGHFARKCRAPRNHDSKNRKPTRRIVLVEETTSNSLVSQCDIFGYDWSD</sequence>
<dbReference type="SUPFAM" id="SSF57756">
    <property type="entry name" value="Retrovirus zinc finger-like domains"/>
    <property type="match status" value="1"/>
</dbReference>
<evidence type="ECO:0000259" key="2">
    <source>
        <dbReference type="PROSITE" id="PS50158"/>
    </source>
</evidence>
<reference evidence="3" key="1">
    <citation type="journal article" date="2019" name="Sci. Rep.">
        <title>Draft genome of Tanacetum cinerariifolium, the natural source of mosquito coil.</title>
        <authorList>
            <person name="Yamashiro T."/>
            <person name="Shiraishi A."/>
            <person name="Satake H."/>
            <person name="Nakayama K."/>
        </authorList>
    </citation>
    <scope>NUCLEOTIDE SEQUENCE</scope>
</reference>
<feature type="domain" description="CCHC-type" evidence="2">
    <location>
        <begin position="344"/>
        <end position="358"/>
    </location>
</feature>
<comment type="caution">
    <text evidence="3">The sequence shown here is derived from an EMBL/GenBank/DDBJ whole genome shotgun (WGS) entry which is preliminary data.</text>
</comment>
<keyword evidence="1" id="KW-0862">Zinc</keyword>
<gene>
    <name evidence="3" type="ORF">Tci_050385</name>
</gene>
<dbReference type="SMART" id="SM00343">
    <property type="entry name" value="ZnF_C2HC"/>
    <property type="match status" value="1"/>
</dbReference>
<dbReference type="Gene3D" id="4.10.60.10">
    <property type="entry name" value="Zinc finger, CCHC-type"/>
    <property type="match status" value="1"/>
</dbReference>
<dbReference type="InterPro" id="IPR004242">
    <property type="entry name" value="Transposase_21"/>
</dbReference>
<dbReference type="PANTHER" id="PTHR10775:SF179">
    <property type="entry name" value="TRANSPOSON, EN_SPM-LIKE, TRANSPOSASE-ASSOCIATED DOMAIN PROTEIN"/>
    <property type="match status" value="1"/>
</dbReference>
<dbReference type="EMBL" id="BKCJ010007666">
    <property type="protein sequence ID" value="GEU78407.1"/>
    <property type="molecule type" value="Genomic_DNA"/>
</dbReference>
<proteinExistence type="predicted"/>
<organism evidence="3">
    <name type="scientific">Tanacetum cinerariifolium</name>
    <name type="common">Dalmatian daisy</name>
    <name type="synonym">Chrysanthemum cinerariifolium</name>
    <dbReference type="NCBI Taxonomy" id="118510"/>
    <lineage>
        <taxon>Eukaryota</taxon>
        <taxon>Viridiplantae</taxon>
        <taxon>Streptophyta</taxon>
        <taxon>Embryophyta</taxon>
        <taxon>Tracheophyta</taxon>
        <taxon>Spermatophyta</taxon>
        <taxon>Magnoliopsida</taxon>
        <taxon>eudicotyledons</taxon>
        <taxon>Gunneridae</taxon>
        <taxon>Pentapetalae</taxon>
        <taxon>asterids</taxon>
        <taxon>campanulids</taxon>
        <taxon>Asterales</taxon>
        <taxon>Asteraceae</taxon>
        <taxon>Asteroideae</taxon>
        <taxon>Anthemideae</taxon>
        <taxon>Anthemidinae</taxon>
        <taxon>Tanacetum</taxon>
    </lineage>
</organism>
<dbReference type="InterPro" id="IPR036875">
    <property type="entry name" value="Znf_CCHC_sf"/>
</dbReference>
<dbReference type="PANTHER" id="PTHR10775">
    <property type="entry name" value="OS08G0208400 PROTEIN"/>
    <property type="match status" value="1"/>
</dbReference>
<dbReference type="Pfam" id="PF02992">
    <property type="entry name" value="Transposase_21"/>
    <property type="match status" value="1"/>
</dbReference>
<accession>A0A6L2MYU3</accession>